<comment type="similarity">
    <text evidence="1">Belongs to the helicase family. UvrD subfamily.</text>
</comment>
<dbReference type="InterPro" id="IPR011335">
    <property type="entry name" value="Restrct_endonuc-II-like"/>
</dbReference>
<comment type="catalytic activity">
    <reaction evidence="12">
        <text>Couples ATP hydrolysis with the unwinding of duplex DNA by translocating in the 3'-5' direction.</text>
        <dbReference type="EC" id="5.6.2.4"/>
    </reaction>
</comment>
<dbReference type="CDD" id="cd17932">
    <property type="entry name" value="DEXQc_UvrD"/>
    <property type="match status" value="1"/>
</dbReference>
<dbReference type="InterPro" id="IPR038726">
    <property type="entry name" value="PDDEXK_AddAB-type"/>
</dbReference>
<keyword evidence="3 15" id="KW-0547">Nucleotide-binding</keyword>
<evidence type="ECO:0000256" key="13">
    <source>
        <dbReference type="ARBA" id="ARBA00034808"/>
    </source>
</evidence>
<proteinExistence type="inferred from homology"/>
<dbReference type="InterPro" id="IPR027417">
    <property type="entry name" value="P-loop_NTPase"/>
</dbReference>
<dbReference type="Gene3D" id="1.10.486.10">
    <property type="entry name" value="PCRA, domain 4"/>
    <property type="match status" value="1"/>
</dbReference>
<dbReference type="Pfam" id="PF13086">
    <property type="entry name" value="AAA_11"/>
    <property type="match status" value="2"/>
</dbReference>
<comment type="catalytic activity">
    <reaction evidence="14">
        <text>ATP + H2O = ADP + phosphate + H(+)</text>
        <dbReference type="Rhea" id="RHEA:13065"/>
        <dbReference type="ChEBI" id="CHEBI:15377"/>
        <dbReference type="ChEBI" id="CHEBI:15378"/>
        <dbReference type="ChEBI" id="CHEBI:30616"/>
        <dbReference type="ChEBI" id="CHEBI:43474"/>
        <dbReference type="ChEBI" id="CHEBI:456216"/>
        <dbReference type="EC" id="5.6.2.4"/>
    </reaction>
</comment>
<evidence type="ECO:0000256" key="1">
    <source>
        <dbReference type="ARBA" id="ARBA00009922"/>
    </source>
</evidence>
<gene>
    <name evidence="18" type="ORF">C4541_04065</name>
</gene>
<dbReference type="InterPro" id="IPR011604">
    <property type="entry name" value="PDDEXK-like_dom_sf"/>
</dbReference>
<evidence type="ECO:0000256" key="3">
    <source>
        <dbReference type="ARBA" id="ARBA00022741"/>
    </source>
</evidence>
<keyword evidence="4" id="KW-0227">DNA damage</keyword>
<evidence type="ECO:0000256" key="2">
    <source>
        <dbReference type="ARBA" id="ARBA00022722"/>
    </source>
</evidence>
<keyword evidence="10" id="KW-0234">DNA repair</keyword>
<dbReference type="InterPro" id="IPR041679">
    <property type="entry name" value="DNA2/NAM7-like_C"/>
</dbReference>
<evidence type="ECO:0000256" key="6">
    <source>
        <dbReference type="ARBA" id="ARBA00022806"/>
    </source>
</evidence>
<keyword evidence="6 15" id="KW-0347">Helicase</keyword>
<keyword evidence="9" id="KW-0238">DNA-binding</keyword>
<dbReference type="Proteomes" id="UP000266426">
    <property type="component" value="Unassembled WGS sequence"/>
</dbReference>
<name>A0A3A4R2U6_9BACT</name>
<keyword evidence="8 15" id="KW-0067">ATP-binding</keyword>
<dbReference type="PROSITE" id="PS51217">
    <property type="entry name" value="UVRD_HELICASE_CTER"/>
    <property type="match status" value="1"/>
</dbReference>
<evidence type="ECO:0000313" key="18">
    <source>
        <dbReference type="EMBL" id="RJP60405.1"/>
    </source>
</evidence>
<feature type="domain" description="UvrD-like helicase C-terminal" evidence="17">
    <location>
        <begin position="311"/>
        <end position="584"/>
    </location>
</feature>
<dbReference type="InterPro" id="IPR041677">
    <property type="entry name" value="DNA2/NAM7_AAA_11"/>
</dbReference>
<dbReference type="GO" id="GO:0005829">
    <property type="term" value="C:cytosol"/>
    <property type="evidence" value="ECO:0007669"/>
    <property type="project" value="TreeGrafter"/>
</dbReference>
<dbReference type="InterPro" id="IPR014016">
    <property type="entry name" value="UvrD-like_ATP-bd"/>
</dbReference>
<accession>A0A3A4R2U6</accession>
<dbReference type="SUPFAM" id="SSF52540">
    <property type="entry name" value="P-loop containing nucleoside triphosphate hydrolases"/>
    <property type="match status" value="2"/>
</dbReference>
<dbReference type="PROSITE" id="PS51198">
    <property type="entry name" value="UVRD_HELICASE_ATP_BIND"/>
    <property type="match status" value="1"/>
</dbReference>
<dbReference type="Gene3D" id="3.40.50.300">
    <property type="entry name" value="P-loop containing nucleotide triphosphate hydrolases"/>
    <property type="match status" value="4"/>
</dbReference>
<dbReference type="Pfam" id="PF13361">
    <property type="entry name" value="UvrD_C"/>
    <property type="match status" value="1"/>
</dbReference>
<feature type="domain" description="UvrD-like helicase ATP-binding" evidence="16">
    <location>
        <begin position="3"/>
        <end position="310"/>
    </location>
</feature>
<dbReference type="Pfam" id="PF00580">
    <property type="entry name" value="UvrD-helicase"/>
    <property type="match status" value="1"/>
</dbReference>
<dbReference type="GO" id="GO:0004527">
    <property type="term" value="F:exonuclease activity"/>
    <property type="evidence" value="ECO:0007669"/>
    <property type="project" value="UniProtKB-KW"/>
</dbReference>
<dbReference type="PANTHER" id="PTHR11070:SF55">
    <property type="entry name" value="DNA 3'-5' HELICASE"/>
    <property type="match status" value="1"/>
</dbReference>
<keyword evidence="5 15" id="KW-0378">Hydrolase</keyword>
<dbReference type="GO" id="GO:0000725">
    <property type="term" value="P:recombinational repair"/>
    <property type="evidence" value="ECO:0007669"/>
    <property type="project" value="TreeGrafter"/>
</dbReference>
<dbReference type="PANTHER" id="PTHR11070">
    <property type="entry name" value="UVRD / RECB / PCRA DNA HELICASE FAMILY MEMBER"/>
    <property type="match status" value="1"/>
</dbReference>
<protein>
    <recommendedName>
        <fullName evidence="13">DNA 3'-5' helicase</fullName>
        <ecNumber evidence="13">5.6.2.4</ecNumber>
    </recommendedName>
</protein>
<dbReference type="GO" id="GO:0003677">
    <property type="term" value="F:DNA binding"/>
    <property type="evidence" value="ECO:0007669"/>
    <property type="project" value="UniProtKB-KW"/>
</dbReference>
<keyword evidence="2" id="KW-0540">Nuclease</keyword>
<evidence type="ECO:0000313" key="19">
    <source>
        <dbReference type="Proteomes" id="UP000266426"/>
    </source>
</evidence>
<dbReference type="Gene3D" id="1.10.10.160">
    <property type="match status" value="1"/>
</dbReference>
<evidence type="ECO:0000256" key="14">
    <source>
        <dbReference type="ARBA" id="ARBA00048988"/>
    </source>
</evidence>
<dbReference type="SUPFAM" id="SSF52980">
    <property type="entry name" value="Restriction endonuclease-like"/>
    <property type="match status" value="1"/>
</dbReference>
<dbReference type="InterPro" id="IPR047187">
    <property type="entry name" value="SF1_C_Upf1"/>
</dbReference>
<evidence type="ECO:0000256" key="8">
    <source>
        <dbReference type="ARBA" id="ARBA00022840"/>
    </source>
</evidence>
<dbReference type="CDD" id="cd18808">
    <property type="entry name" value="SF1_C_Upf1"/>
    <property type="match status" value="1"/>
</dbReference>
<evidence type="ECO:0000256" key="9">
    <source>
        <dbReference type="ARBA" id="ARBA00023125"/>
    </source>
</evidence>
<dbReference type="InterPro" id="IPR013986">
    <property type="entry name" value="DExx_box_DNA_helicase_dom_sf"/>
</dbReference>
<evidence type="ECO:0000259" key="17">
    <source>
        <dbReference type="PROSITE" id="PS51217"/>
    </source>
</evidence>
<evidence type="ECO:0000256" key="15">
    <source>
        <dbReference type="PROSITE-ProRule" id="PRU00560"/>
    </source>
</evidence>
<dbReference type="GO" id="GO:0033202">
    <property type="term" value="C:DNA helicase complex"/>
    <property type="evidence" value="ECO:0007669"/>
    <property type="project" value="TreeGrafter"/>
</dbReference>
<dbReference type="InterPro" id="IPR000212">
    <property type="entry name" value="DNA_helicase_UvrD/REP"/>
</dbReference>
<evidence type="ECO:0000256" key="5">
    <source>
        <dbReference type="ARBA" id="ARBA00022801"/>
    </source>
</evidence>
<keyword evidence="7" id="KW-0269">Exonuclease</keyword>
<dbReference type="EC" id="5.6.2.4" evidence="13"/>
<comment type="caution">
    <text evidence="18">The sequence shown here is derived from an EMBL/GenBank/DDBJ whole genome shotgun (WGS) entry which is preliminary data.</text>
</comment>
<evidence type="ECO:0000256" key="12">
    <source>
        <dbReference type="ARBA" id="ARBA00034617"/>
    </source>
</evidence>
<organism evidence="18 19">
    <name type="scientific">Candidatus Auribacter fodinae</name>
    <dbReference type="NCBI Taxonomy" id="2093366"/>
    <lineage>
        <taxon>Bacteria</taxon>
        <taxon>Pseudomonadati</taxon>
        <taxon>Candidatus Auribacterota</taxon>
        <taxon>Candidatus Auribacteria</taxon>
        <taxon>Candidatus Auribacterales</taxon>
        <taxon>Candidatus Auribacteraceae</taxon>
        <taxon>Candidatus Auribacter</taxon>
    </lineage>
</organism>
<dbReference type="Gene3D" id="3.90.320.10">
    <property type="match status" value="1"/>
</dbReference>
<reference evidence="18 19" key="1">
    <citation type="journal article" date="2017" name="ISME J.">
        <title>Energy and carbon metabolisms in a deep terrestrial subsurface fluid microbial community.</title>
        <authorList>
            <person name="Momper L."/>
            <person name="Jungbluth S.P."/>
            <person name="Lee M.D."/>
            <person name="Amend J.P."/>
        </authorList>
    </citation>
    <scope>NUCLEOTIDE SEQUENCE [LARGE SCALE GENOMIC DNA]</scope>
    <source>
        <strain evidence="18">SURF_26</strain>
    </source>
</reference>
<evidence type="ECO:0000256" key="10">
    <source>
        <dbReference type="ARBA" id="ARBA00023204"/>
    </source>
</evidence>
<dbReference type="GO" id="GO:0005524">
    <property type="term" value="F:ATP binding"/>
    <property type="evidence" value="ECO:0007669"/>
    <property type="project" value="UniProtKB-UniRule"/>
</dbReference>
<dbReference type="Pfam" id="PF12705">
    <property type="entry name" value="PDDEXK_1"/>
    <property type="match status" value="1"/>
</dbReference>
<sequence>MPALNPEQKLIVTAPANQPLLITAGAGTGKTRTLIERFVHLYTTHKLKPDSILLLTFTRKAAAEMKDRILSMCDLSLADREQLWVHTFHSFCARILTEEGLAGGQDSLEAIDTVEKQLLFEDVYTELMQLQGAFSSLVNELYIINHISGFETFMNFSSTFIDKLRDQLIEPAELKSWIDNGDTNSRSILLKRILYMLYVRFEEKLEELGARDYPKLIMDAVKLLSSNEAVRKKYRDKFVFVMVDEFQDTNSAQFTLLKCIAAEGITNTTVVGDPRQSIYQWRGADPSNMNWFLQTPGVKKVELIRNYRSYGEILDCAHYLLQSNPHYRGYRKLIPEQKQYKAIAPVIHLCGDYSVEPSFVASHCASLIMREGCKPDDIVILFRKIKNQSVRYETELSAYGLPYYTSGSGSFFQRSEVQDLFSYFRVIADSFDNEALIRILMQPPYNIGDADMYEMVRQAKKAHSCLLEMLNTESSSDFCKRLHSFITRMVRITDLKKLFFSIIQETYFAELHLTEPISSATYKDSAARFLAIIESFQKYHQGEGISRFVAYFKNAAFSSEDDEELERIQSQGCIRLMTLHKAKGLEFPVVFLVDLKNFYDGKSSVEAEFKQQVREPFLWDEQSRSFRFKNTEEYDAVKRNIVGERMEELWRLYYVGITRAQDQVYISGRGLDTIRAALALSSNGFMEHDSIPLVEYQPESDTCMPNIHSGVEIIKKQIETPVTYPQYNDRTLVLNCSTLHTFVECPYRYYLKNIVGVAECRDKKEDSIQHAVLGTIVHETIEEYHALEGILSIEEIALRKIDESGMPESVLPKVLVTDALDYYTQTNLASKNAQPFESEYKFTLIEKMHDKNVVINGVVDRLYHSDGQCRIVDFKTGMRGTVDDYRFQMTLYALACHRLFGAKNVVAELVFLHQKRIETFEISVNDIRAFYASVMDIADRILRKDFSPCKSDACWFCGFASCEYRIESQPLQVNKWHDEESYYSFYYDLVQAEQDYVIEQVSADTRVKIQFDSVRPAESGFIVKYNRDPYGLRLHAGDFIQLVSLVADPLTVQVNEVGLSCFILAINIIREWRDYTHCVLSANPLSFIRMKDHLFSFMVSQMPLKNIVLEHSLPELVPALPHHDGSSLDCYQQYAVECAKRCSDCLIIHGPPGTGKTLVIAHIVKNAIDSGKRVLVSAYTNRAVDGIILKLLDLYADKENIRNVSARLGKESLVHPDVRGCLIDEEMSDERIAMDLLHKNLVAVTSAGVRDQFFCEFFDIAVIDEAGQMPEPFALGIVNHTRSVILVGDDNQLPPVIVSDYARKNGLEVSLFERLKSFLEKRRPESVIMLQRQYRMNETIMRFASDEFYEGKLQAGSDAVAHRMLSNIDISRCGKKWVSEVIKHDKNIVMIELTDCLKDSCDIVECISEIVVHGFLKVGINPSQIGVLSPFREEVQALSRSLSIDELDIDTIDRFQGSDKDVVILSLGSDTSAHSMDRRRINVALTRAKSKLIIVGKRPDELSSSLYTGLCSYIQKNGCVIEWRKGIL</sequence>
<keyword evidence="11" id="KW-0413">Isomerase</keyword>
<dbReference type="EMBL" id="QZJZ01000030">
    <property type="protein sequence ID" value="RJP60405.1"/>
    <property type="molecule type" value="Genomic_DNA"/>
</dbReference>
<dbReference type="GO" id="GO:0043138">
    <property type="term" value="F:3'-5' DNA helicase activity"/>
    <property type="evidence" value="ECO:0007669"/>
    <property type="project" value="UniProtKB-EC"/>
</dbReference>
<evidence type="ECO:0000256" key="7">
    <source>
        <dbReference type="ARBA" id="ARBA00022839"/>
    </source>
</evidence>
<evidence type="ECO:0000256" key="11">
    <source>
        <dbReference type="ARBA" id="ARBA00023235"/>
    </source>
</evidence>
<evidence type="ECO:0000259" key="16">
    <source>
        <dbReference type="PROSITE" id="PS51198"/>
    </source>
</evidence>
<dbReference type="Pfam" id="PF13087">
    <property type="entry name" value="AAA_12"/>
    <property type="match status" value="1"/>
</dbReference>
<feature type="binding site" evidence="15">
    <location>
        <begin position="24"/>
        <end position="31"/>
    </location>
    <ligand>
        <name>ATP</name>
        <dbReference type="ChEBI" id="CHEBI:30616"/>
    </ligand>
</feature>
<dbReference type="InterPro" id="IPR014017">
    <property type="entry name" value="DNA_helicase_UvrD-like_C"/>
</dbReference>
<evidence type="ECO:0000256" key="4">
    <source>
        <dbReference type="ARBA" id="ARBA00022763"/>
    </source>
</evidence>